<dbReference type="AlphaFoldDB" id="A0A388JQ89"/>
<organism evidence="2 3">
    <name type="scientific">Chara braunii</name>
    <name type="common">Braun's stonewort</name>
    <dbReference type="NCBI Taxonomy" id="69332"/>
    <lineage>
        <taxon>Eukaryota</taxon>
        <taxon>Viridiplantae</taxon>
        <taxon>Streptophyta</taxon>
        <taxon>Charophyceae</taxon>
        <taxon>Charales</taxon>
        <taxon>Characeae</taxon>
        <taxon>Chara</taxon>
    </lineage>
</organism>
<evidence type="ECO:0000313" key="3">
    <source>
        <dbReference type="Proteomes" id="UP000265515"/>
    </source>
</evidence>
<evidence type="ECO:0000313" key="2">
    <source>
        <dbReference type="EMBL" id="GBG59933.1"/>
    </source>
</evidence>
<dbReference type="InterPro" id="IPR043502">
    <property type="entry name" value="DNA/RNA_pol_sf"/>
</dbReference>
<reference evidence="2 3" key="1">
    <citation type="journal article" date="2018" name="Cell">
        <title>The Chara Genome: Secondary Complexity and Implications for Plant Terrestrialization.</title>
        <authorList>
            <person name="Nishiyama T."/>
            <person name="Sakayama H."/>
            <person name="Vries J.D."/>
            <person name="Buschmann H."/>
            <person name="Saint-Marcoux D."/>
            <person name="Ullrich K.K."/>
            <person name="Haas F.B."/>
            <person name="Vanderstraeten L."/>
            <person name="Becker D."/>
            <person name="Lang D."/>
            <person name="Vosolsobe S."/>
            <person name="Rombauts S."/>
            <person name="Wilhelmsson P.K.I."/>
            <person name="Janitza P."/>
            <person name="Kern R."/>
            <person name="Heyl A."/>
            <person name="Rumpler F."/>
            <person name="Villalobos L.I.A.C."/>
            <person name="Clay J.M."/>
            <person name="Skokan R."/>
            <person name="Toyoda A."/>
            <person name="Suzuki Y."/>
            <person name="Kagoshima H."/>
            <person name="Schijlen E."/>
            <person name="Tajeshwar N."/>
            <person name="Catarino B."/>
            <person name="Hetherington A.J."/>
            <person name="Saltykova A."/>
            <person name="Bonnot C."/>
            <person name="Breuninger H."/>
            <person name="Symeonidi A."/>
            <person name="Radhakrishnan G.V."/>
            <person name="Van Nieuwerburgh F."/>
            <person name="Deforce D."/>
            <person name="Chang C."/>
            <person name="Karol K.G."/>
            <person name="Hedrich R."/>
            <person name="Ulvskov P."/>
            <person name="Glockner G."/>
            <person name="Delwiche C.F."/>
            <person name="Petrasek J."/>
            <person name="Van de Peer Y."/>
            <person name="Friml J."/>
            <person name="Beilby M."/>
            <person name="Dolan L."/>
            <person name="Kohara Y."/>
            <person name="Sugano S."/>
            <person name="Fujiyama A."/>
            <person name="Delaux P.-M."/>
            <person name="Quint M."/>
            <person name="TheiBen G."/>
            <person name="Hagemann M."/>
            <person name="Harholt J."/>
            <person name="Dunand C."/>
            <person name="Zachgo S."/>
            <person name="Langdale J."/>
            <person name="Maumus F."/>
            <person name="Straeten D.V.D."/>
            <person name="Gould S.B."/>
            <person name="Rensing S.A."/>
        </authorList>
    </citation>
    <scope>NUCLEOTIDE SEQUENCE [LARGE SCALE GENOMIC DNA]</scope>
    <source>
        <strain evidence="2 3">S276</strain>
    </source>
</reference>
<dbReference type="Gramene" id="GBG59933">
    <property type="protein sequence ID" value="GBG59933"/>
    <property type="gene ID" value="CBR_g66739"/>
</dbReference>
<comment type="caution">
    <text evidence="2">The sequence shown here is derived from an EMBL/GenBank/DDBJ whole genome shotgun (WGS) entry which is preliminary data.</text>
</comment>
<dbReference type="SUPFAM" id="SSF56672">
    <property type="entry name" value="DNA/RNA polymerases"/>
    <property type="match status" value="1"/>
</dbReference>
<gene>
    <name evidence="2" type="ORF">CBR_g66739</name>
</gene>
<feature type="compositionally biased region" description="Basic and acidic residues" evidence="1">
    <location>
        <begin position="58"/>
        <end position="70"/>
    </location>
</feature>
<proteinExistence type="predicted"/>
<feature type="region of interest" description="Disordered" evidence="1">
    <location>
        <begin position="58"/>
        <end position="106"/>
    </location>
</feature>
<dbReference type="Proteomes" id="UP000265515">
    <property type="component" value="Unassembled WGS sequence"/>
</dbReference>
<protein>
    <submittedName>
        <fullName evidence="2">Uncharacterized protein</fullName>
    </submittedName>
</protein>
<dbReference type="InterPro" id="IPR043128">
    <property type="entry name" value="Rev_trsase/Diguanyl_cyclase"/>
</dbReference>
<feature type="compositionally biased region" description="Basic and acidic residues" evidence="1">
    <location>
        <begin position="80"/>
        <end position="106"/>
    </location>
</feature>
<sequence>MCIDYRGLDAITVKNAKPLPRIDDLLDKGSGVLAAIAGLQGAAARGDGGLQEEAHVWVDKGDEGSRDRGGCGDGGYDGDDDKKGKGCRKDDGKKEGDKSEGGERREKMKVKVPWTYTRKREESIFHLKAAMDTYLYSQLIPYWDRVLMASSCLGGDAASFAISLVKEDGCTLMVQYLQRTRIKDFFKALKNRFKDKNLARHAEHLISNRKWKSARTLKATMDELMQCSRPPRSDS</sequence>
<name>A0A388JQ89_CHABU</name>
<accession>A0A388JQ89</accession>
<dbReference type="EMBL" id="BFEA01000007">
    <property type="protein sequence ID" value="GBG59933.1"/>
    <property type="molecule type" value="Genomic_DNA"/>
</dbReference>
<dbReference type="Gene3D" id="3.30.70.270">
    <property type="match status" value="1"/>
</dbReference>
<keyword evidence="3" id="KW-1185">Reference proteome</keyword>
<evidence type="ECO:0000256" key="1">
    <source>
        <dbReference type="SAM" id="MobiDB-lite"/>
    </source>
</evidence>